<dbReference type="PANTHER" id="PTHR12203">
    <property type="entry name" value="KDEL LYS-ASP-GLU-LEU CONTAINING - RELATED"/>
    <property type="match status" value="1"/>
</dbReference>
<sequence length="512" mass="59766">MQTFLQQRSKTQFIAGTLLKKGPAHFAAYTSILLLLIFFSASTVCSIWATLSTADSKHKSTNKTIVAPISRNHNGKRLLQNTLNCTTTGNQTCSTRYPTTSTTFEKNDETCPEYFRWIHEDLRAWKATGITRDMVERASTTAHFRLIVKKGKVYVEKYRKSIQTRDIFTIWGIMQLVKKYEGMVPDLELMFDCDDRPVVLASDYNDHDRNKITGPPPLFRYCGDRWTHDIVFPDWSFWGWAEINIRPWEYVLNDIKEGNKRIKWKDREPFAYWKGNPAVDETRKDLLKCNVSDAHDWNARLFVQDWEKESEQGYKNSNVANQCTYRHKIYIEGYAWSVSEKYILGCDSVTLLVTPRFHDFFIRSLQPLQHYWPIKDSDKCHSIQHAVEWGNNHTQKAQEIGRAASKFIQEDLNMDHVYDYMFHLLNEYAKLLKFEPTVPEGAVELCSEAMACTRNGTEKKFMSESFVGGPSIKAPCSLPHPFEPNTLRLFYANKLNVIKRIEKWEDEYWSQN</sequence>
<protein>
    <recommendedName>
        <fullName evidence="2">Glycosyl transferase CAP10 domain-containing protein</fullName>
    </recommendedName>
</protein>
<evidence type="ECO:0000313" key="3">
    <source>
        <dbReference type="EMBL" id="CAL0314508.1"/>
    </source>
</evidence>
<feature type="domain" description="Glycosyl transferase CAP10" evidence="2">
    <location>
        <begin position="183"/>
        <end position="435"/>
    </location>
</feature>
<comment type="caution">
    <text evidence="3">The sequence shown here is derived from an EMBL/GenBank/DDBJ whole genome shotgun (WGS) entry which is preliminary data.</text>
</comment>
<keyword evidence="1" id="KW-0472">Membrane</keyword>
<keyword evidence="1" id="KW-1133">Transmembrane helix</keyword>
<dbReference type="SMART" id="SM00672">
    <property type="entry name" value="CAP10"/>
    <property type="match status" value="1"/>
</dbReference>
<dbReference type="InterPro" id="IPR051091">
    <property type="entry name" value="O-Glucosyltr/Glycosyltrsf_90"/>
</dbReference>
<reference evidence="3 4" key="1">
    <citation type="submission" date="2024-03" db="EMBL/GenBank/DDBJ databases">
        <authorList>
            <person name="Martinez-Hernandez J."/>
        </authorList>
    </citation>
    <scope>NUCLEOTIDE SEQUENCE [LARGE SCALE GENOMIC DNA]</scope>
</reference>
<dbReference type="AlphaFoldDB" id="A0AAV1WYY0"/>
<dbReference type="InterPro" id="IPR006598">
    <property type="entry name" value="CAP10"/>
</dbReference>
<dbReference type="Pfam" id="PF05686">
    <property type="entry name" value="Glyco_transf_90"/>
    <property type="match status" value="1"/>
</dbReference>
<gene>
    <name evidence="3" type="ORF">LLUT_LOCUS15568</name>
</gene>
<keyword evidence="4" id="KW-1185">Reference proteome</keyword>
<evidence type="ECO:0000259" key="2">
    <source>
        <dbReference type="SMART" id="SM00672"/>
    </source>
</evidence>
<dbReference type="Proteomes" id="UP001497480">
    <property type="component" value="Unassembled WGS sequence"/>
</dbReference>
<name>A0AAV1WYY0_LUPLU</name>
<organism evidence="3 4">
    <name type="scientific">Lupinus luteus</name>
    <name type="common">European yellow lupine</name>
    <dbReference type="NCBI Taxonomy" id="3873"/>
    <lineage>
        <taxon>Eukaryota</taxon>
        <taxon>Viridiplantae</taxon>
        <taxon>Streptophyta</taxon>
        <taxon>Embryophyta</taxon>
        <taxon>Tracheophyta</taxon>
        <taxon>Spermatophyta</taxon>
        <taxon>Magnoliopsida</taxon>
        <taxon>eudicotyledons</taxon>
        <taxon>Gunneridae</taxon>
        <taxon>Pentapetalae</taxon>
        <taxon>rosids</taxon>
        <taxon>fabids</taxon>
        <taxon>Fabales</taxon>
        <taxon>Fabaceae</taxon>
        <taxon>Papilionoideae</taxon>
        <taxon>50 kb inversion clade</taxon>
        <taxon>genistoids sensu lato</taxon>
        <taxon>core genistoids</taxon>
        <taxon>Genisteae</taxon>
        <taxon>Lupinus</taxon>
    </lineage>
</organism>
<dbReference type="PANTHER" id="PTHR12203:SF80">
    <property type="entry name" value="GLYCOSYLTRANSFERASE"/>
    <property type="match status" value="1"/>
</dbReference>
<evidence type="ECO:0000256" key="1">
    <source>
        <dbReference type="SAM" id="Phobius"/>
    </source>
</evidence>
<proteinExistence type="predicted"/>
<evidence type="ECO:0000313" key="4">
    <source>
        <dbReference type="Proteomes" id="UP001497480"/>
    </source>
</evidence>
<dbReference type="EMBL" id="CAXHTB010000010">
    <property type="protein sequence ID" value="CAL0314508.1"/>
    <property type="molecule type" value="Genomic_DNA"/>
</dbReference>
<feature type="transmembrane region" description="Helical" evidence="1">
    <location>
        <begin position="26"/>
        <end position="51"/>
    </location>
</feature>
<keyword evidence="1" id="KW-0812">Transmembrane</keyword>
<accession>A0AAV1WYY0</accession>